<keyword evidence="4 9" id="KW-1133">Transmembrane helix</keyword>
<keyword evidence="6 9" id="KW-0472">Membrane</keyword>
<keyword evidence="11" id="KW-1185">Reference proteome</keyword>
<name>A0A8J5UKW1_9ASCO</name>
<evidence type="ECO:0000313" key="10">
    <source>
        <dbReference type="EMBL" id="KAG7662371.1"/>
    </source>
</evidence>
<evidence type="ECO:0000256" key="1">
    <source>
        <dbReference type="ARBA" id="ARBA00004651"/>
    </source>
</evidence>
<evidence type="ECO:0000256" key="9">
    <source>
        <dbReference type="SAM" id="Phobius"/>
    </source>
</evidence>
<dbReference type="RefSeq" id="XP_049262604.1">
    <property type="nucleotide sequence ID" value="XM_049408069.1"/>
</dbReference>
<protein>
    <recommendedName>
        <fullName evidence="8">Sphingoid long-chain base transporter RSB1</fullName>
    </recommendedName>
</protein>
<evidence type="ECO:0000313" key="11">
    <source>
        <dbReference type="Proteomes" id="UP000694255"/>
    </source>
</evidence>
<gene>
    <name evidence="10" type="ORF">J8A68_004142</name>
</gene>
<dbReference type="GO" id="GO:0006869">
    <property type="term" value="P:lipid transport"/>
    <property type="evidence" value="ECO:0007669"/>
    <property type="project" value="UniProtKB-KW"/>
</dbReference>
<organism evidence="10 11">
    <name type="scientific">[Candida] subhashii</name>
    <dbReference type="NCBI Taxonomy" id="561895"/>
    <lineage>
        <taxon>Eukaryota</taxon>
        <taxon>Fungi</taxon>
        <taxon>Dikarya</taxon>
        <taxon>Ascomycota</taxon>
        <taxon>Saccharomycotina</taxon>
        <taxon>Pichiomycetes</taxon>
        <taxon>Debaryomycetaceae</taxon>
        <taxon>Spathaspora</taxon>
    </lineage>
</organism>
<dbReference type="GO" id="GO:0005886">
    <property type="term" value="C:plasma membrane"/>
    <property type="evidence" value="ECO:0007669"/>
    <property type="project" value="UniProtKB-SubCell"/>
</dbReference>
<feature type="transmembrane region" description="Helical" evidence="9">
    <location>
        <begin position="210"/>
        <end position="231"/>
    </location>
</feature>
<evidence type="ECO:0000256" key="2">
    <source>
        <dbReference type="ARBA" id="ARBA00009969"/>
    </source>
</evidence>
<feature type="transmembrane region" description="Helical" evidence="9">
    <location>
        <begin position="116"/>
        <end position="137"/>
    </location>
</feature>
<sequence>MDYVTAIPMSTWEPSTLPTTTSISTIDPTNLAGIYATLLIASRRVKTETNSISLYFLSRDVRGAAASYTLIKNQEYLATATATQDFPLITEEMFNATLNLKALEWDANLYKIDLSVVANVLFAALFGICFICHFGLAWRARTKYFGACMIVGTGLEFAGYLARTFAHYAWSDPNLFLCQIICLTMAPAFVMAGIYYLLGQLLVSSGRQYSVLKPIWFSYVFIFCDVASLLIQGSGGTTAAVELHHFGNTKPGTFVMVAGVAFQVVSMTIFLGFLFDFIHRVYFKPDPDITFSIKRLFQLLFNTPEGIKMKRHLDRYYTPEFENIRNRRCFQYAPSIILLSVLLIYIRCIYRVIELSQGWRGYLITHEEYIMALDALPVFLACAIYVPFHPLFLFGRETTRALSFGSIRVASEVKVVDDHESKYSEDSTMLNFVFVTKLKPLKPSSAVSAITVIDDSNRSRSQSAKSVNTTWNSPTNPFNMRISEDNELEFYNNNHVRK</sequence>
<dbReference type="Pfam" id="PF04479">
    <property type="entry name" value="RTA1"/>
    <property type="match status" value="1"/>
</dbReference>
<keyword evidence="3 9" id="KW-0812">Transmembrane</keyword>
<keyword evidence="5" id="KW-0445">Lipid transport</keyword>
<keyword evidence="5" id="KW-0813">Transport</keyword>
<feature type="transmembrane region" description="Helical" evidence="9">
    <location>
        <begin position="332"/>
        <end position="353"/>
    </location>
</feature>
<comment type="subcellular location">
    <subcellularLocation>
        <location evidence="1">Cell membrane</location>
        <topology evidence="1">Multi-pass membrane protein</topology>
    </subcellularLocation>
</comment>
<dbReference type="Proteomes" id="UP000694255">
    <property type="component" value="Unassembled WGS sequence"/>
</dbReference>
<proteinExistence type="inferred from homology"/>
<evidence type="ECO:0000256" key="8">
    <source>
        <dbReference type="ARBA" id="ARBA00041117"/>
    </source>
</evidence>
<evidence type="ECO:0000256" key="3">
    <source>
        <dbReference type="ARBA" id="ARBA00022692"/>
    </source>
</evidence>
<evidence type="ECO:0000256" key="5">
    <source>
        <dbReference type="ARBA" id="ARBA00023055"/>
    </source>
</evidence>
<feature type="transmembrane region" description="Helical" evidence="9">
    <location>
        <begin position="251"/>
        <end position="275"/>
    </location>
</feature>
<dbReference type="GeneID" id="73470942"/>
<evidence type="ECO:0000256" key="6">
    <source>
        <dbReference type="ARBA" id="ARBA00023136"/>
    </source>
</evidence>
<reference evidence="10 11" key="1">
    <citation type="journal article" date="2021" name="DNA Res.">
        <title>Genome analysis of Candida subhashii reveals its hybrid nature and dual mitochondrial genome conformations.</title>
        <authorList>
            <person name="Mixao V."/>
            <person name="Hegedusova E."/>
            <person name="Saus E."/>
            <person name="Pryszcz L.P."/>
            <person name="Cillingova A."/>
            <person name="Nosek J."/>
            <person name="Gabaldon T."/>
        </authorList>
    </citation>
    <scope>NUCLEOTIDE SEQUENCE [LARGE SCALE GENOMIC DNA]</scope>
    <source>
        <strain evidence="10 11">CBS 10753</strain>
    </source>
</reference>
<evidence type="ECO:0000256" key="7">
    <source>
        <dbReference type="ARBA" id="ARBA00037472"/>
    </source>
</evidence>
<dbReference type="PANTHER" id="PTHR31465:SF9">
    <property type="entry name" value="SPHINGOID LONG-CHAIN BASE TRANSPORTER RSB1"/>
    <property type="match status" value="1"/>
</dbReference>
<evidence type="ECO:0000256" key="4">
    <source>
        <dbReference type="ARBA" id="ARBA00022989"/>
    </source>
</evidence>
<dbReference type="AlphaFoldDB" id="A0A8J5UKW1"/>
<feature type="transmembrane region" description="Helical" evidence="9">
    <location>
        <begin position="373"/>
        <end position="394"/>
    </location>
</feature>
<dbReference type="EMBL" id="JAGSYN010000180">
    <property type="protein sequence ID" value="KAG7662371.1"/>
    <property type="molecule type" value="Genomic_DNA"/>
</dbReference>
<feature type="transmembrane region" description="Helical" evidence="9">
    <location>
        <begin position="144"/>
        <end position="162"/>
    </location>
</feature>
<accession>A0A8J5UKW1</accession>
<comment type="caution">
    <text evidence="10">The sequence shown here is derived from an EMBL/GenBank/DDBJ whole genome shotgun (WGS) entry which is preliminary data.</text>
</comment>
<dbReference type="InterPro" id="IPR007568">
    <property type="entry name" value="RTA1"/>
</dbReference>
<dbReference type="PANTHER" id="PTHR31465">
    <property type="entry name" value="PROTEIN RTA1-RELATED"/>
    <property type="match status" value="1"/>
</dbReference>
<dbReference type="OrthoDB" id="3358017at2759"/>
<comment type="function">
    <text evidence="7">Catalyzes the ATP-dependent translocation of sphingoid long-chain bases (LCBs) from the cytoplasmic site toward the extracytoplasmic side of the membrane (flip-flop). Involved in the establishment of the functional lipid asymmetry of the plasma membrane. Regulates intracellular levels of LCBs, sphingolipid precursors that are growth inhibitory at increased levels.</text>
</comment>
<dbReference type="GO" id="GO:0000324">
    <property type="term" value="C:fungal-type vacuole"/>
    <property type="evidence" value="ECO:0007669"/>
    <property type="project" value="TreeGrafter"/>
</dbReference>
<comment type="similarity">
    <text evidence="2">Belongs to the lipid-translocating exporter (LTE) (TC 9.A.26.1) family.</text>
</comment>
<feature type="transmembrane region" description="Helical" evidence="9">
    <location>
        <begin position="174"/>
        <end position="198"/>
    </location>
</feature>